<accession>A0A2I0UZL0</accession>
<organism evidence="2 3">
    <name type="scientific">Lysinibacillus fusiformis</name>
    <dbReference type="NCBI Taxonomy" id="28031"/>
    <lineage>
        <taxon>Bacteria</taxon>
        <taxon>Bacillati</taxon>
        <taxon>Bacillota</taxon>
        <taxon>Bacilli</taxon>
        <taxon>Bacillales</taxon>
        <taxon>Bacillaceae</taxon>
        <taxon>Lysinibacillus</taxon>
    </lineage>
</organism>
<proteinExistence type="predicted"/>
<dbReference type="RefSeq" id="WP_101966683.1">
    <property type="nucleotide sequence ID" value="NZ_PDFK01000003.1"/>
</dbReference>
<name>A0A2I0UZL0_9BACI</name>
<sequence>MGTSSIYKGPIDNNPLLPEGFNPNERDGDEEQQGKEPLAPWKTAKNSMSQYINESHSNRGRVLRSYTKALGGASNAASTARSGIKSAVNLGRFLSSISSEGLENTLQRLSVNFKGKGVEELFSTLVNVLVPESNLKEDAIARKASIDALSQLYEFVEQNDMDIKSLESLNQEFFDTVMATFISSFIFERLLNDLESRFEQYASDTDLAIEKESEVKEYIIQHTGVKLREIDFKNIDYNQSSIEDVFEDIYKECYEVLEDYL</sequence>
<reference evidence="2 3" key="1">
    <citation type="submission" date="2017-10" db="EMBL/GenBank/DDBJ databases">
        <title>Draft genome of Lysinibacillus fusiformis strain Juneja, a laboratory-derived pathogen of Drosophila melanogaster.</title>
        <authorList>
            <person name="Smith B.R."/>
            <person name="Unckless R.L."/>
        </authorList>
    </citation>
    <scope>NUCLEOTIDE SEQUENCE [LARGE SCALE GENOMIC DNA]</scope>
    <source>
        <strain evidence="2 3">Juneja</strain>
    </source>
</reference>
<evidence type="ECO:0000313" key="2">
    <source>
        <dbReference type="EMBL" id="PKU51480.1"/>
    </source>
</evidence>
<evidence type="ECO:0000256" key="1">
    <source>
        <dbReference type="SAM" id="MobiDB-lite"/>
    </source>
</evidence>
<comment type="caution">
    <text evidence="2">The sequence shown here is derived from an EMBL/GenBank/DDBJ whole genome shotgun (WGS) entry which is preliminary data.</text>
</comment>
<dbReference type="AlphaFoldDB" id="A0A2I0UZL0"/>
<dbReference type="Proteomes" id="UP000234956">
    <property type="component" value="Unassembled WGS sequence"/>
</dbReference>
<dbReference type="EMBL" id="PDFK01000003">
    <property type="protein sequence ID" value="PKU51480.1"/>
    <property type="molecule type" value="Genomic_DNA"/>
</dbReference>
<protein>
    <submittedName>
        <fullName evidence="2">Uncharacterized protein</fullName>
    </submittedName>
</protein>
<dbReference type="InterPro" id="IPR049675">
    <property type="entry name" value="QatB"/>
</dbReference>
<gene>
    <name evidence="2" type="ORF">CRI88_12285</name>
</gene>
<evidence type="ECO:0000313" key="3">
    <source>
        <dbReference type="Proteomes" id="UP000234956"/>
    </source>
</evidence>
<feature type="region of interest" description="Disordered" evidence="1">
    <location>
        <begin position="1"/>
        <end position="45"/>
    </location>
</feature>
<dbReference type="NCBIfam" id="NF041924">
    <property type="entry name" value="QatB"/>
    <property type="match status" value="1"/>
</dbReference>